<evidence type="ECO:0000256" key="5">
    <source>
        <dbReference type="SAM" id="Phobius"/>
    </source>
</evidence>
<keyword evidence="7" id="KW-1185">Reference proteome</keyword>
<dbReference type="Proteomes" id="UP001652445">
    <property type="component" value="Unassembled WGS sequence"/>
</dbReference>
<evidence type="ECO:0000256" key="3">
    <source>
        <dbReference type="ARBA" id="ARBA00022989"/>
    </source>
</evidence>
<evidence type="ECO:0000256" key="2">
    <source>
        <dbReference type="ARBA" id="ARBA00022692"/>
    </source>
</evidence>
<feature type="transmembrane region" description="Helical" evidence="5">
    <location>
        <begin position="224"/>
        <end position="250"/>
    </location>
</feature>
<evidence type="ECO:0000256" key="4">
    <source>
        <dbReference type="ARBA" id="ARBA00023136"/>
    </source>
</evidence>
<dbReference type="EMBL" id="JAOQIO010000107">
    <property type="protein sequence ID" value="MCU6796621.1"/>
    <property type="molecule type" value="Genomic_DNA"/>
</dbReference>
<evidence type="ECO:0000313" key="7">
    <source>
        <dbReference type="Proteomes" id="UP001652445"/>
    </source>
</evidence>
<comment type="caution">
    <text evidence="6">The sequence shown here is derived from an EMBL/GenBank/DDBJ whole genome shotgun (WGS) entry which is preliminary data.</text>
</comment>
<keyword evidence="2 5" id="KW-0812">Transmembrane</keyword>
<organism evidence="6 7">
    <name type="scientific">Paenibacillus baimaensis</name>
    <dbReference type="NCBI Taxonomy" id="2982185"/>
    <lineage>
        <taxon>Bacteria</taxon>
        <taxon>Bacillati</taxon>
        <taxon>Bacillota</taxon>
        <taxon>Bacilli</taxon>
        <taxon>Bacillales</taxon>
        <taxon>Paenibacillaceae</taxon>
        <taxon>Paenibacillus</taxon>
    </lineage>
</organism>
<feature type="transmembrane region" description="Helical" evidence="5">
    <location>
        <begin position="103"/>
        <end position="126"/>
    </location>
</feature>
<sequence length="269" mass="30600">MHHTLDFKETWLHRVNPGLKLLLSIAMFFVVLLTDNINVLINVTAVQLVLLLCCTGHPIRRLLLLCLPFGLLFVSSSMSMMMFGKGDAVWLQWGLIRVTEESFFRGVHIGLKTVNMALSGLLFALTTRPVALFYSLMQQCKLPAKYAYSFMAALRLLPMMIGEFQTLQMAMKVRGVKRRMGLRGIYDTLKVYAIPMLAQSIRRAQRIAVAMEAKRFSTVRQRTYYYRIGFSVADLGLVLYLAVMLGAAWYTGQHAPYFHIGDVRYQVNG</sequence>
<dbReference type="PANTHER" id="PTHR33514:SF1">
    <property type="entry name" value="ABC TRANSPORTER PERMEASE"/>
    <property type="match status" value="1"/>
</dbReference>
<dbReference type="InterPro" id="IPR003339">
    <property type="entry name" value="ABC/ECF_trnsptr_transmembrane"/>
</dbReference>
<keyword evidence="3 5" id="KW-1133">Transmembrane helix</keyword>
<proteinExistence type="predicted"/>
<comment type="subcellular location">
    <subcellularLocation>
        <location evidence="1">Membrane</location>
        <topology evidence="1">Multi-pass membrane protein</topology>
    </subcellularLocation>
</comment>
<accession>A0ABT2UPQ3</accession>
<feature type="transmembrane region" description="Helical" evidence="5">
    <location>
        <begin position="62"/>
        <end position="83"/>
    </location>
</feature>
<dbReference type="CDD" id="cd16914">
    <property type="entry name" value="EcfT"/>
    <property type="match status" value="1"/>
</dbReference>
<gene>
    <name evidence="6" type="ORF">OB236_31300</name>
</gene>
<reference evidence="6 7" key="1">
    <citation type="submission" date="2022-09" db="EMBL/GenBank/DDBJ databases">
        <authorList>
            <person name="Han X.L."/>
            <person name="Wang Q."/>
            <person name="Lu T."/>
        </authorList>
    </citation>
    <scope>NUCLEOTIDE SEQUENCE [LARGE SCALE GENOMIC DNA]</scope>
    <source>
        <strain evidence="6 7">WQ 127069</strain>
    </source>
</reference>
<protein>
    <submittedName>
        <fullName evidence="6">Energy-coupling factor transporter transmembrane protein EcfT</fullName>
    </submittedName>
</protein>
<feature type="transmembrane region" description="Helical" evidence="5">
    <location>
        <begin position="21"/>
        <end position="50"/>
    </location>
</feature>
<evidence type="ECO:0000313" key="6">
    <source>
        <dbReference type="EMBL" id="MCU6796621.1"/>
    </source>
</evidence>
<name>A0ABT2UPQ3_9BACL</name>
<evidence type="ECO:0000256" key="1">
    <source>
        <dbReference type="ARBA" id="ARBA00004141"/>
    </source>
</evidence>
<dbReference type="RefSeq" id="WP_262687471.1">
    <property type="nucleotide sequence ID" value="NZ_JAOQIO010000107.1"/>
</dbReference>
<keyword evidence="4 5" id="KW-0472">Membrane</keyword>
<dbReference type="Pfam" id="PF02361">
    <property type="entry name" value="CbiQ"/>
    <property type="match status" value="1"/>
</dbReference>
<dbReference type="PANTHER" id="PTHR33514">
    <property type="entry name" value="PROTEIN ABCI12, CHLOROPLASTIC"/>
    <property type="match status" value="1"/>
</dbReference>